<dbReference type="Proteomes" id="UP000789595">
    <property type="component" value="Unassembled WGS sequence"/>
</dbReference>
<proteinExistence type="predicted"/>
<evidence type="ECO:0008006" key="3">
    <source>
        <dbReference type="Google" id="ProtNLM"/>
    </source>
</evidence>
<protein>
    <recommendedName>
        <fullName evidence="3">F-box domain-containing protein</fullName>
    </recommendedName>
</protein>
<feature type="non-terminal residue" evidence="1">
    <location>
        <position position="144"/>
    </location>
</feature>
<keyword evidence="2" id="KW-1185">Reference proteome</keyword>
<gene>
    <name evidence="1" type="ORF">PECAL_6P16120</name>
</gene>
<name>A0A8J2X536_9STRA</name>
<dbReference type="EMBL" id="CAKKNE010000006">
    <property type="protein sequence ID" value="CAH0379975.1"/>
    <property type="molecule type" value="Genomic_DNA"/>
</dbReference>
<sequence length="144" mass="15368">MDTLGDDCLHKLLTFVPLKDCARGAGAASKHLRDLATSTTLARARGADSYALRRPEPSGRGVTGVVHALATALGTRQWPTRIVRSSHQNSAQVVANAAVPPAGLVITIHREGLMELRFDPDTEPYASFLKSAIVDQNVARKISG</sequence>
<accession>A0A8J2X536</accession>
<dbReference type="AlphaFoldDB" id="A0A8J2X536"/>
<organism evidence="1 2">
    <name type="scientific">Pelagomonas calceolata</name>
    <dbReference type="NCBI Taxonomy" id="35677"/>
    <lineage>
        <taxon>Eukaryota</taxon>
        <taxon>Sar</taxon>
        <taxon>Stramenopiles</taxon>
        <taxon>Ochrophyta</taxon>
        <taxon>Pelagophyceae</taxon>
        <taxon>Pelagomonadales</taxon>
        <taxon>Pelagomonadaceae</taxon>
        <taxon>Pelagomonas</taxon>
    </lineage>
</organism>
<evidence type="ECO:0000313" key="2">
    <source>
        <dbReference type="Proteomes" id="UP000789595"/>
    </source>
</evidence>
<evidence type="ECO:0000313" key="1">
    <source>
        <dbReference type="EMBL" id="CAH0379975.1"/>
    </source>
</evidence>
<reference evidence="1" key="1">
    <citation type="submission" date="2021-11" db="EMBL/GenBank/DDBJ databases">
        <authorList>
            <consortium name="Genoscope - CEA"/>
            <person name="William W."/>
        </authorList>
    </citation>
    <scope>NUCLEOTIDE SEQUENCE</scope>
</reference>
<comment type="caution">
    <text evidence="1">The sequence shown here is derived from an EMBL/GenBank/DDBJ whole genome shotgun (WGS) entry which is preliminary data.</text>
</comment>